<feature type="non-terminal residue" evidence="1">
    <location>
        <position position="29"/>
    </location>
</feature>
<sequence length="29" mass="3518">MISEHELLGVRIQVYLPHQVFDFILIYLM</sequence>
<evidence type="ECO:0000313" key="1">
    <source>
        <dbReference type="EMBL" id="SVA10243.1"/>
    </source>
</evidence>
<accession>A0A381T8X1</accession>
<protein>
    <submittedName>
        <fullName evidence="1">Uncharacterized protein</fullName>
    </submittedName>
</protein>
<dbReference type="EMBL" id="UINC01003907">
    <property type="protein sequence ID" value="SVA10243.1"/>
    <property type="molecule type" value="Genomic_DNA"/>
</dbReference>
<proteinExistence type="predicted"/>
<organism evidence="1">
    <name type="scientific">marine metagenome</name>
    <dbReference type="NCBI Taxonomy" id="408172"/>
    <lineage>
        <taxon>unclassified sequences</taxon>
        <taxon>metagenomes</taxon>
        <taxon>ecological metagenomes</taxon>
    </lineage>
</organism>
<reference evidence="1" key="1">
    <citation type="submission" date="2018-05" db="EMBL/GenBank/DDBJ databases">
        <authorList>
            <person name="Lanie J.A."/>
            <person name="Ng W.-L."/>
            <person name="Kazmierczak K.M."/>
            <person name="Andrzejewski T.M."/>
            <person name="Davidsen T.M."/>
            <person name="Wayne K.J."/>
            <person name="Tettelin H."/>
            <person name="Glass J.I."/>
            <person name="Rusch D."/>
            <person name="Podicherti R."/>
            <person name="Tsui H.-C.T."/>
            <person name="Winkler M.E."/>
        </authorList>
    </citation>
    <scope>NUCLEOTIDE SEQUENCE</scope>
</reference>
<gene>
    <name evidence="1" type="ORF">METZ01_LOCUS63097</name>
</gene>
<dbReference type="AlphaFoldDB" id="A0A381T8X1"/>
<name>A0A381T8X1_9ZZZZ</name>